<keyword evidence="2" id="KW-1185">Reference proteome</keyword>
<comment type="caution">
    <text evidence="1">The sequence shown here is derived from an EMBL/GenBank/DDBJ whole genome shotgun (WGS) entry which is preliminary data.</text>
</comment>
<evidence type="ECO:0000313" key="2">
    <source>
        <dbReference type="Proteomes" id="UP001430848"/>
    </source>
</evidence>
<sequence length="298" mass="34429">MAVDRSSHPQNSFLCQYGLSSYFSLVFGDKAAAFITFATIKPFLHDIYQLIHHFNTALSVCTTTNEMEKIYPFFKPPRTIAPYAQEEHEHKVRIREKHNPNYWEGIIKRHAKNLYYLPVPPRYFERQERMASKAKSQKHQDLARVSLKRLLLGDKKYELPSHTDNQCRRWVLKPMTVKPPEPMPGVPTITVTDPGGKTWWPKDPNSYITLQEWDATSLRVTEQHDGPDGEAHCAAFQEAYRKGLDNKPKGMRPEVLYCCACWAKQAEIEEEEARVANEARVAEEQAAAKEWGAFTDEF</sequence>
<proteinExistence type="predicted"/>
<accession>A0ABR1NY01</accession>
<dbReference type="EMBL" id="JAKNSF020000079">
    <property type="protein sequence ID" value="KAK7719426.1"/>
    <property type="molecule type" value="Genomic_DNA"/>
</dbReference>
<name>A0ABR1NY01_DIAER</name>
<organism evidence="1 2">
    <name type="scientific">Diaporthe eres</name>
    <name type="common">Phomopsis oblonga</name>
    <dbReference type="NCBI Taxonomy" id="83184"/>
    <lineage>
        <taxon>Eukaryota</taxon>
        <taxon>Fungi</taxon>
        <taxon>Dikarya</taxon>
        <taxon>Ascomycota</taxon>
        <taxon>Pezizomycotina</taxon>
        <taxon>Sordariomycetes</taxon>
        <taxon>Sordariomycetidae</taxon>
        <taxon>Diaporthales</taxon>
        <taxon>Diaporthaceae</taxon>
        <taxon>Diaporthe</taxon>
        <taxon>Diaporthe eres species complex</taxon>
    </lineage>
</organism>
<reference evidence="1 2" key="1">
    <citation type="submission" date="2024-02" db="EMBL/GenBank/DDBJ databases">
        <title>De novo assembly and annotation of 12 fungi associated with fruit tree decline syndrome in Ontario, Canada.</title>
        <authorList>
            <person name="Sulman M."/>
            <person name="Ellouze W."/>
            <person name="Ilyukhin E."/>
        </authorList>
    </citation>
    <scope>NUCLEOTIDE SEQUENCE [LARGE SCALE GENOMIC DNA]</scope>
    <source>
        <strain evidence="1 2">M169</strain>
    </source>
</reference>
<evidence type="ECO:0000313" key="1">
    <source>
        <dbReference type="EMBL" id="KAK7719426.1"/>
    </source>
</evidence>
<protein>
    <submittedName>
        <fullName evidence="1">Uncharacterized protein</fullName>
    </submittedName>
</protein>
<dbReference type="Proteomes" id="UP001430848">
    <property type="component" value="Unassembled WGS sequence"/>
</dbReference>
<gene>
    <name evidence="1" type="ORF">SLS63_010063</name>
</gene>